<dbReference type="InterPro" id="IPR018803">
    <property type="entry name" value="Ish1/Msc1-like"/>
</dbReference>
<accession>A0A162J9I1</accession>
<evidence type="ECO:0000256" key="1">
    <source>
        <dbReference type="SAM" id="SignalP"/>
    </source>
</evidence>
<dbReference type="STRING" id="1081102.A0A162J9I1"/>
<sequence length="540" mass="60654">MRIFKALLSLAVVANVAVASSSWLTDAAYNKWHETELERWLSDHNIPYPTPATRRDLHDLVQNNWNNFVVKPYQSWDTDQLTSYLTLKGVDTKDRAEHDKNWLLSQVQATWTETEDKTQHAYNNVKDWILDSWTESQLKSFCDHHGIPVPQPRERDVVLQKARQNYESVAKKMHQTLGYPGNWLYDTWTESDLKNWLDTYGIPAPQPSTRDKLIASVRRNSHLAYLQMQEQSSHLQKAAKKAYDNLSDSVLNTWSDSELKNFCDKNGISVPQGSKANEIRALIRKRRAQVLGDTVSDHFGAATSKVGGQYARATDAASEAARNAFNSAVDTWSESRLKAYLDARGVPVPHKSNTDQLRALVRKNAHQAASGWNAWTFDDLSYENLRDYLQSSGSRAAQKAAEKSGAAREDLVKAAQSYYSSASKAGGTQYASATSYLAKATGSAKKSTFDTWSESDIKAYLDSYGIPVPQGSTLDQLRAHARQQSTYFKYGTTSPTGALYAKTSEALWNSVDWALTQLRIGANAAKKKAETFRHKVYDEL</sequence>
<dbReference type="EMBL" id="AZHD01000003">
    <property type="protein sequence ID" value="OAA65682.1"/>
    <property type="molecule type" value="Genomic_DNA"/>
</dbReference>
<organism evidence="2 3">
    <name type="scientific">Niveomyces insectorum RCEF 264</name>
    <dbReference type="NCBI Taxonomy" id="1081102"/>
    <lineage>
        <taxon>Eukaryota</taxon>
        <taxon>Fungi</taxon>
        <taxon>Dikarya</taxon>
        <taxon>Ascomycota</taxon>
        <taxon>Pezizomycotina</taxon>
        <taxon>Sordariomycetes</taxon>
        <taxon>Hypocreomycetidae</taxon>
        <taxon>Hypocreales</taxon>
        <taxon>Cordycipitaceae</taxon>
        <taxon>Niveomyces</taxon>
    </lineage>
</organism>
<keyword evidence="3" id="KW-1185">Reference proteome</keyword>
<feature type="signal peptide" evidence="1">
    <location>
        <begin position="1"/>
        <end position="19"/>
    </location>
</feature>
<proteinExistence type="predicted"/>
<protein>
    <submittedName>
        <fullName evidence="2">Meiotic sister chromatid recombination protein ish1</fullName>
    </submittedName>
</protein>
<comment type="caution">
    <text evidence="2">The sequence shown here is derived from an EMBL/GenBank/DDBJ whole genome shotgun (WGS) entry which is preliminary data.</text>
</comment>
<keyword evidence="1" id="KW-0732">Signal</keyword>
<dbReference type="Pfam" id="PF10281">
    <property type="entry name" value="Ish1"/>
    <property type="match status" value="6"/>
</dbReference>
<reference evidence="2 3" key="1">
    <citation type="journal article" date="2016" name="Genome Biol. Evol.">
        <title>Divergent and convergent evolution of fungal pathogenicity.</title>
        <authorList>
            <person name="Shang Y."/>
            <person name="Xiao G."/>
            <person name="Zheng P."/>
            <person name="Cen K."/>
            <person name="Zhan S."/>
            <person name="Wang C."/>
        </authorList>
    </citation>
    <scope>NUCLEOTIDE SEQUENCE [LARGE SCALE GENOMIC DNA]</scope>
    <source>
        <strain evidence="2 3">RCEF 264</strain>
    </source>
</reference>
<dbReference type="Proteomes" id="UP000076874">
    <property type="component" value="Unassembled WGS sequence"/>
</dbReference>
<evidence type="ECO:0000313" key="3">
    <source>
        <dbReference type="Proteomes" id="UP000076874"/>
    </source>
</evidence>
<dbReference type="AlphaFoldDB" id="A0A162J9I1"/>
<name>A0A162J9I1_9HYPO</name>
<dbReference type="OrthoDB" id="2527403at2759"/>
<gene>
    <name evidence="2" type="ORF">SPI_02469</name>
</gene>
<evidence type="ECO:0000313" key="2">
    <source>
        <dbReference type="EMBL" id="OAA65682.1"/>
    </source>
</evidence>
<feature type="chain" id="PRO_5007835758" evidence="1">
    <location>
        <begin position="20"/>
        <end position="540"/>
    </location>
</feature>